<accession>A0A2H0W4C8</accession>
<name>A0A2H0W4C8_9BACT</name>
<evidence type="ECO:0000313" key="1">
    <source>
        <dbReference type="EMBL" id="PIS06219.1"/>
    </source>
</evidence>
<sequence>MIVATLVVLVIALLIATLMRRAVESNNDLEVEIAGVRVVGDPADLLAEGYQPLINIINVPTSMMDPRPGVVIRQFKSRGYEVAICPVAYKKNGDRSYICSSLWGKYKLHLI</sequence>
<organism evidence="1 2">
    <name type="scientific">Candidatus Buchananbacteria bacterium CG10_big_fil_rev_8_21_14_0_10_33_19</name>
    <dbReference type="NCBI Taxonomy" id="1974525"/>
    <lineage>
        <taxon>Bacteria</taxon>
        <taxon>Candidatus Buchananiibacteriota</taxon>
    </lineage>
</organism>
<dbReference type="Proteomes" id="UP000229056">
    <property type="component" value="Unassembled WGS sequence"/>
</dbReference>
<evidence type="ECO:0000313" key="2">
    <source>
        <dbReference type="Proteomes" id="UP000229056"/>
    </source>
</evidence>
<reference evidence="2" key="1">
    <citation type="submission" date="2017-09" db="EMBL/GenBank/DDBJ databases">
        <title>Depth-based differentiation of microbial function through sediment-hosted aquifers and enrichment of novel symbionts in the deep terrestrial subsurface.</title>
        <authorList>
            <person name="Probst A.J."/>
            <person name="Ladd B."/>
            <person name="Jarett J.K."/>
            <person name="Geller-Mcgrath D.E."/>
            <person name="Sieber C.M.K."/>
            <person name="Emerson J.B."/>
            <person name="Anantharaman K."/>
            <person name="Thomas B.C."/>
            <person name="Malmstrom R."/>
            <person name="Stieglmeier M."/>
            <person name="Klingl A."/>
            <person name="Woyke T."/>
            <person name="Ryan C.M."/>
            <person name="Banfield J.F."/>
        </authorList>
    </citation>
    <scope>NUCLEOTIDE SEQUENCE [LARGE SCALE GENOMIC DNA]</scope>
</reference>
<proteinExistence type="predicted"/>
<dbReference type="AlphaFoldDB" id="A0A2H0W4C8"/>
<comment type="caution">
    <text evidence="1">The sequence shown here is derived from an EMBL/GenBank/DDBJ whole genome shotgun (WGS) entry which is preliminary data.</text>
</comment>
<dbReference type="EMBL" id="PEZY01000005">
    <property type="protein sequence ID" value="PIS06219.1"/>
    <property type="molecule type" value="Genomic_DNA"/>
</dbReference>
<protein>
    <submittedName>
        <fullName evidence="1">Uncharacterized protein</fullName>
    </submittedName>
</protein>
<gene>
    <name evidence="1" type="ORF">COT80_01450</name>
</gene>